<organism evidence="2 3">
    <name type="scientific">Rotaria socialis</name>
    <dbReference type="NCBI Taxonomy" id="392032"/>
    <lineage>
        <taxon>Eukaryota</taxon>
        <taxon>Metazoa</taxon>
        <taxon>Spiralia</taxon>
        <taxon>Gnathifera</taxon>
        <taxon>Rotifera</taxon>
        <taxon>Eurotatoria</taxon>
        <taxon>Bdelloidea</taxon>
        <taxon>Philodinida</taxon>
        <taxon>Philodinidae</taxon>
        <taxon>Rotaria</taxon>
    </lineage>
</organism>
<dbReference type="EMBL" id="CAJOBP010066658">
    <property type="protein sequence ID" value="CAF4868684.1"/>
    <property type="molecule type" value="Genomic_DNA"/>
</dbReference>
<dbReference type="EMBL" id="CAJOBR010057288">
    <property type="protein sequence ID" value="CAF5064660.1"/>
    <property type="molecule type" value="Genomic_DNA"/>
</dbReference>
<evidence type="ECO:0000313" key="3">
    <source>
        <dbReference type="Proteomes" id="UP000663848"/>
    </source>
</evidence>
<dbReference type="GO" id="GO:0003676">
    <property type="term" value="F:nucleic acid binding"/>
    <property type="evidence" value="ECO:0007669"/>
    <property type="project" value="InterPro"/>
</dbReference>
<evidence type="ECO:0000313" key="1">
    <source>
        <dbReference type="EMBL" id="CAF4868684.1"/>
    </source>
</evidence>
<reference evidence="2" key="1">
    <citation type="submission" date="2021-02" db="EMBL/GenBank/DDBJ databases">
        <authorList>
            <person name="Nowell W R."/>
        </authorList>
    </citation>
    <scope>NUCLEOTIDE SEQUENCE</scope>
</reference>
<dbReference type="Gene3D" id="3.30.70.330">
    <property type="match status" value="1"/>
</dbReference>
<evidence type="ECO:0000313" key="2">
    <source>
        <dbReference type="EMBL" id="CAF5064660.1"/>
    </source>
</evidence>
<dbReference type="Proteomes" id="UP000663848">
    <property type="component" value="Unassembled WGS sequence"/>
</dbReference>
<dbReference type="SUPFAM" id="SSF54928">
    <property type="entry name" value="RNA-binding domain, RBD"/>
    <property type="match status" value="1"/>
</dbReference>
<dbReference type="Proteomes" id="UP000663873">
    <property type="component" value="Unassembled WGS sequence"/>
</dbReference>
<comment type="caution">
    <text evidence="2">The sequence shown here is derived from an EMBL/GenBank/DDBJ whole genome shotgun (WGS) entry which is preliminary data.</text>
</comment>
<dbReference type="AlphaFoldDB" id="A0A822D7K1"/>
<accession>A0A822D7K1</accession>
<gene>
    <name evidence="2" type="ORF">QYT958_LOCUS42872</name>
    <name evidence="1" type="ORF">UJA718_LOCUS44178</name>
</gene>
<feature type="non-terminal residue" evidence="2">
    <location>
        <position position="1"/>
    </location>
</feature>
<sequence>GFRVFIGNLGARTNISELQHECERYGPLVDCWVAR</sequence>
<keyword evidence="4" id="KW-1185">Reference proteome</keyword>
<evidence type="ECO:0008006" key="5">
    <source>
        <dbReference type="Google" id="ProtNLM"/>
    </source>
</evidence>
<evidence type="ECO:0000313" key="4">
    <source>
        <dbReference type="Proteomes" id="UP000663873"/>
    </source>
</evidence>
<protein>
    <recommendedName>
        <fullName evidence="5">RNA-binding protein</fullName>
    </recommendedName>
</protein>
<dbReference type="InterPro" id="IPR012677">
    <property type="entry name" value="Nucleotide-bd_a/b_plait_sf"/>
</dbReference>
<name>A0A822D7K1_9BILA</name>
<dbReference type="InterPro" id="IPR035979">
    <property type="entry name" value="RBD_domain_sf"/>
</dbReference>
<feature type="non-terminal residue" evidence="2">
    <location>
        <position position="35"/>
    </location>
</feature>
<proteinExistence type="predicted"/>